<dbReference type="CDD" id="cd02440">
    <property type="entry name" value="AdoMet_MTases"/>
    <property type="match status" value="1"/>
</dbReference>
<name>A0A9W4U568_9PLEO</name>
<keyword evidence="3" id="KW-1185">Reference proteome</keyword>
<dbReference type="EMBL" id="CAOQHR010000001">
    <property type="protein sequence ID" value="CAI6267854.1"/>
    <property type="molecule type" value="Genomic_DNA"/>
</dbReference>
<dbReference type="SUPFAM" id="SSF53335">
    <property type="entry name" value="S-adenosyl-L-methionine-dependent methyltransferases"/>
    <property type="match status" value="1"/>
</dbReference>
<sequence>MAATQNLNDIDGQGYILDRNYLAACRLNLQHYLWREALGFTIDPLIPVSENADIADVACGTGLWLLDAARLLPNAKLRGFDLDLSQAPHSNWLPSTITLEKWNIFEDIDPHWEGQFDLVHIRLLVLVLSGETRQPFVNRLFKLLKPDMHVRKVNLAIASPALDQLYELCNSFGRHEWTLQIPELLAEAGFEQARLTEVGDAPHFARAFNEQHMMTMEEIAEGMARLGKTELANRTLRLIRDAHPESVNGATLCIPRVVVVARKPL</sequence>
<gene>
    <name evidence="2" type="ORF">PDIGIT_LOCUS1607</name>
</gene>
<dbReference type="AlphaFoldDB" id="A0A9W4U568"/>
<evidence type="ECO:0000313" key="3">
    <source>
        <dbReference type="Proteomes" id="UP001152607"/>
    </source>
</evidence>
<evidence type="ECO:0000259" key="1">
    <source>
        <dbReference type="Pfam" id="PF13649"/>
    </source>
</evidence>
<organism evidence="2 3">
    <name type="scientific">Periconia digitata</name>
    <dbReference type="NCBI Taxonomy" id="1303443"/>
    <lineage>
        <taxon>Eukaryota</taxon>
        <taxon>Fungi</taxon>
        <taxon>Dikarya</taxon>
        <taxon>Ascomycota</taxon>
        <taxon>Pezizomycotina</taxon>
        <taxon>Dothideomycetes</taxon>
        <taxon>Pleosporomycetidae</taxon>
        <taxon>Pleosporales</taxon>
        <taxon>Massarineae</taxon>
        <taxon>Periconiaceae</taxon>
        <taxon>Periconia</taxon>
    </lineage>
</organism>
<accession>A0A9W4U568</accession>
<feature type="domain" description="Methyltransferase" evidence="1">
    <location>
        <begin position="54"/>
        <end position="147"/>
    </location>
</feature>
<evidence type="ECO:0000313" key="2">
    <source>
        <dbReference type="EMBL" id="CAI6267854.1"/>
    </source>
</evidence>
<dbReference type="InterPro" id="IPR041698">
    <property type="entry name" value="Methyltransf_25"/>
</dbReference>
<proteinExistence type="predicted"/>
<dbReference type="OrthoDB" id="417697at2759"/>
<protein>
    <recommendedName>
        <fullName evidence="1">Methyltransferase domain-containing protein</fullName>
    </recommendedName>
</protein>
<dbReference type="Proteomes" id="UP001152607">
    <property type="component" value="Unassembled WGS sequence"/>
</dbReference>
<dbReference type="Pfam" id="PF13649">
    <property type="entry name" value="Methyltransf_25"/>
    <property type="match status" value="1"/>
</dbReference>
<reference evidence="2" key="1">
    <citation type="submission" date="2023-01" db="EMBL/GenBank/DDBJ databases">
        <authorList>
            <person name="Van Ghelder C."/>
            <person name="Rancurel C."/>
        </authorList>
    </citation>
    <scope>NUCLEOTIDE SEQUENCE</scope>
    <source>
        <strain evidence="2">CNCM I-4278</strain>
    </source>
</reference>
<comment type="caution">
    <text evidence="2">The sequence shown here is derived from an EMBL/GenBank/DDBJ whole genome shotgun (WGS) entry which is preliminary data.</text>
</comment>
<dbReference type="Gene3D" id="3.40.50.150">
    <property type="entry name" value="Vaccinia Virus protein VP39"/>
    <property type="match status" value="1"/>
</dbReference>
<dbReference type="InterPro" id="IPR029063">
    <property type="entry name" value="SAM-dependent_MTases_sf"/>
</dbReference>